<organism evidence="2 3">
    <name type="scientific">Bernardetia litoralis (strain ATCC 23117 / DSM 6794 / NBRC 15988 / NCIMB 1366 / Fx l1 / Sio-4)</name>
    <name type="common">Flexibacter litoralis</name>
    <dbReference type="NCBI Taxonomy" id="880071"/>
    <lineage>
        <taxon>Bacteria</taxon>
        <taxon>Pseudomonadati</taxon>
        <taxon>Bacteroidota</taxon>
        <taxon>Cytophagia</taxon>
        <taxon>Cytophagales</taxon>
        <taxon>Bernardetiaceae</taxon>
        <taxon>Bernardetia</taxon>
    </lineage>
</organism>
<comment type="similarity">
    <text evidence="1">Belongs to the Rv0495c family.</text>
</comment>
<dbReference type="Pfam" id="PF11307">
    <property type="entry name" value="DUF3109"/>
    <property type="match status" value="1"/>
</dbReference>
<dbReference type="PATRIC" id="fig|880071.3.peg.4091"/>
<gene>
    <name evidence="2" type="ordered locus">Fleli_4090</name>
</gene>
<accession>I4AR01</accession>
<dbReference type="Proteomes" id="UP000006054">
    <property type="component" value="Chromosome"/>
</dbReference>
<name>I4AR01_BERLS</name>
<reference evidence="3" key="1">
    <citation type="submission" date="2012-06" db="EMBL/GenBank/DDBJ databases">
        <title>The complete genome of Flexibacter litoralis DSM 6794.</title>
        <authorList>
            <person name="Lucas S."/>
            <person name="Copeland A."/>
            <person name="Lapidus A."/>
            <person name="Glavina del Rio T."/>
            <person name="Dalin E."/>
            <person name="Tice H."/>
            <person name="Bruce D."/>
            <person name="Goodwin L."/>
            <person name="Pitluck S."/>
            <person name="Peters L."/>
            <person name="Ovchinnikova G."/>
            <person name="Lu M."/>
            <person name="Kyrpides N."/>
            <person name="Mavromatis K."/>
            <person name="Ivanova N."/>
            <person name="Brettin T."/>
            <person name="Detter J.C."/>
            <person name="Han C."/>
            <person name="Larimer F."/>
            <person name="Land M."/>
            <person name="Hauser L."/>
            <person name="Markowitz V."/>
            <person name="Cheng J.-F."/>
            <person name="Hugenholtz P."/>
            <person name="Woyke T."/>
            <person name="Wu D."/>
            <person name="Spring S."/>
            <person name="Lang E."/>
            <person name="Kopitz M."/>
            <person name="Brambilla E."/>
            <person name="Klenk H.-P."/>
            <person name="Eisen J.A."/>
        </authorList>
    </citation>
    <scope>NUCLEOTIDE SEQUENCE [LARGE SCALE GENOMIC DNA]</scope>
    <source>
        <strain evidence="3">ATCC 23117 / DSM 6794 / NBRC 15988 / NCIMB 1366 / Sio-4</strain>
    </source>
</reference>
<proteinExistence type="inferred from homology"/>
<evidence type="ECO:0000313" key="3">
    <source>
        <dbReference type="Proteomes" id="UP000006054"/>
    </source>
</evidence>
<evidence type="ECO:0000256" key="1">
    <source>
        <dbReference type="ARBA" id="ARBA00093770"/>
    </source>
</evidence>
<evidence type="ECO:0008006" key="4">
    <source>
        <dbReference type="Google" id="ProtNLM"/>
    </source>
</evidence>
<dbReference type="InterPro" id="IPR021458">
    <property type="entry name" value="Rv0495c"/>
</dbReference>
<sequence>MNQQPANILIPIKNTLVSDNVAFTQFVCNLNKCKGACCVEGEMGAPLDDEERHILEDIYEDVKPFLTEEGIEAIEKQGKYVLDEDNDFSTTLIERNTACAYVTYDEKGITKCGIEKAFEAGKIDYQKPISCHLYPIRITKYTSFDAINYDEWDICTAACSFGKELKVPVYKFLKTPLIRKYGTEWYDELATFIETELL</sequence>
<dbReference type="AlphaFoldDB" id="I4AR01"/>
<evidence type="ECO:0000313" key="2">
    <source>
        <dbReference type="EMBL" id="AFM06386.1"/>
    </source>
</evidence>
<dbReference type="EMBL" id="CP003345">
    <property type="protein sequence ID" value="AFM06386.1"/>
    <property type="molecule type" value="Genomic_DNA"/>
</dbReference>
<dbReference type="HOGENOM" id="CLU_097451_0_0_10"/>
<dbReference type="STRING" id="880071.Fleli_4090"/>
<keyword evidence="3" id="KW-1185">Reference proteome</keyword>
<dbReference type="KEGG" id="fli:Fleli_4090"/>
<protein>
    <recommendedName>
        <fullName evidence="4">DUF3109 family protein</fullName>
    </recommendedName>
</protein>
<dbReference type="eggNOG" id="COG0727">
    <property type="taxonomic scope" value="Bacteria"/>
</dbReference>